<comment type="caution">
    <text evidence="3">The sequence shown here is derived from an EMBL/GenBank/DDBJ whole genome shotgun (WGS) entry which is preliminary data.</text>
</comment>
<reference evidence="3 4" key="1">
    <citation type="submission" date="2018-01" db="EMBL/GenBank/DDBJ databases">
        <title>Harnessing the power of phylogenomics to disentangle the directionality and signatures of interkingdom host jumping in the parasitic fungal genus Tolypocladium.</title>
        <authorList>
            <person name="Quandt C.A."/>
            <person name="Patterson W."/>
            <person name="Spatafora J.W."/>
        </authorList>
    </citation>
    <scope>NUCLEOTIDE SEQUENCE [LARGE SCALE GENOMIC DNA]</scope>
    <source>
        <strain evidence="3 4">NRBC 100945</strain>
    </source>
</reference>
<keyword evidence="1" id="KW-0175">Coiled coil</keyword>
<feature type="coiled-coil region" evidence="1">
    <location>
        <begin position="190"/>
        <end position="217"/>
    </location>
</feature>
<dbReference type="Gene3D" id="1.10.287.1490">
    <property type="match status" value="1"/>
</dbReference>
<proteinExistence type="predicted"/>
<evidence type="ECO:0000256" key="2">
    <source>
        <dbReference type="SAM" id="MobiDB-lite"/>
    </source>
</evidence>
<feature type="region of interest" description="Disordered" evidence="2">
    <location>
        <begin position="394"/>
        <end position="455"/>
    </location>
</feature>
<feature type="coiled-coil region" evidence="1">
    <location>
        <begin position="259"/>
        <end position="342"/>
    </location>
</feature>
<feature type="region of interest" description="Disordered" evidence="2">
    <location>
        <begin position="126"/>
        <end position="161"/>
    </location>
</feature>
<evidence type="ECO:0000313" key="3">
    <source>
        <dbReference type="EMBL" id="POR31287.1"/>
    </source>
</evidence>
<gene>
    <name evidence="3" type="ORF">TPAR_08541</name>
</gene>
<dbReference type="STRING" id="94208.A0A2S4KM66"/>
<keyword evidence="4" id="KW-1185">Reference proteome</keyword>
<organism evidence="3 4">
    <name type="scientific">Tolypocladium paradoxum</name>
    <dbReference type="NCBI Taxonomy" id="94208"/>
    <lineage>
        <taxon>Eukaryota</taxon>
        <taxon>Fungi</taxon>
        <taxon>Dikarya</taxon>
        <taxon>Ascomycota</taxon>
        <taxon>Pezizomycotina</taxon>
        <taxon>Sordariomycetes</taxon>
        <taxon>Hypocreomycetidae</taxon>
        <taxon>Hypocreales</taxon>
        <taxon>Ophiocordycipitaceae</taxon>
        <taxon>Tolypocladium</taxon>
    </lineage>
</organism>
<evidence type="ECO:0000313" key="4">
    <source>
        <dbReference type="Proteomes" id="UP000237481"/>
    </source>
</evidence>
<accession>A0A2S4KM66</accession>
<dbReference type="EMBL" id="PKSG01001062">
    <property type="protein sequence ID" value="POR31287.1"/>
    <property type="molecule type" value="Genomic_DNA"/>
</dbReference>
<feature type="region of interest" description="Disordered" evidence="2">
    <location>
        <begin position="469"/>
        <end position="510"/>
    </location>
</feature>
<feature type="compositionally biased region" description="Polar residues" evidence="2">
    <location>
        <begin position="126"/>
        <end position="144"/>
    </location>
</feature>
<sequence>MDLVTCKCANCDAKLGSLVNLWTQIGKKYLTPAAQSEDEQFRVSSSGSIRQGDADTLVGGCQLQDAECAKCHANLGQKCLKTPVSHVFHDGQIIFRISSITLKSSTDLRRRAEPKIKRVLKLKNDASSTNGYGNTSPAQETPFVNFSKPGRGTPQDSPSVDNLDFMQLQADLEAQRVDIHRIGSTGMQVVSNFETTIARVERQMKQLSDSIDSVRKDGDGQRDDLRSLKSEVTDVRWDCQNNSVVSRLDQQLQTTDRVVTELRQALNKSKSDMADLRDQLAAAQHELHEARDETARLKNEADETKQIAYESVAVSKEYASEVSTLRREIKQLRAELAQERAQPQTSEHSSFSSHELDILASSISKIGNRASQVESLQMEFELFKTRVQRLEARASMSAATPNRGCATTNGDVSPPNNENTQPCYEGNIRKKRTSAGRDDGQNFDTTPPKRVALSSSGFGSVLSASYARSSDVYRSSPGPNGVTAPAGSRRTRAGAARDRNTTKRGWRAGS</sequence>
<dbReference type="OrthoDB" id="5396360at2759"/>
<dbReference type="Proteomes" id="UP000237481">
    <property type="component" value="Unassembled WGS sequence"/>
</dbReference>
<dbReference type="AlphaFoldDB" id="A0A2S4KM66"/>
<evidence type="ECO:0000256" key="1">
    <source>
        <dbReference type="SAM" id="Coils"/>
    </source>
</evidence>
<protein>
    <submittedName>
        <fullName evidence="3">Uncharacterized protein</fullName>
    </submittedName>
</protein>
<name>A0A2S4KM66_9HYPO</name>
<feature type="compositionally biased region" description="Polar residues" evidence="2">
    <location>
        <begin position="397"/>
        <end position="422"/>
    </location>
</feature>